<feature type="region of interest" description="Disordered" evidence="1">
    <location>
        <begin position="36"/>
        <end position="79"/>
    </location>
</feature>
<dbReference type="Proteomes" id="UP000324222">
    <property type="component" value="Unassembled WGS sequence"/>
</dbReference>
<comment type="caution">
    <text evidence="2">The sequence shown here is derived from an EMBL/GenBank/DDBJ whole genome shotgun (WGS) entry which is preliminary data.</text>
</comment>
<dbReference type="EMBL" id="VSRR010012328">
    <property type="protein sequence ID" value="MPC54399.1"/>
    <property type="molecule type" value="Genomic_DNA"/>
</dbReference>
<keyword evidence="3" id="KW-1185">Reference proteome</keyword>
<gene>
    <name evidence="2" type="ORF">E2C01_048315</name>
</gene>
<protein>
    <submittedName>
        <fullName evidence="2">Uncharacterized protein</fullName>
    </submittedName>
</protein>
<accession>A0A5B7G9V9</accession>
<proteinExistence type="predicted"/>
<reference evidence="2 3" key="1">
    <citation type="submission" date="2019-05" db="EMBL/GenBank/DDBJ databases">
        <title>Another draft genome of Portunus trituberculatus and its Hox gene families provides insights of decapod evolution.</title>
        <authorList>
            <person name="Jeong J.-H."/>
            <person name="Song I."/>
            <person name="Kim S."/>
            <person name="Choi T."/>
            <person name="Kim D."/>
            <person name="Ryu S."/>
            <person name="Kim W."/>
        </authorList>
    </citation>
    <scope>NUCLEOTIDE SEQUENCE [LARGE SCALE GENOMIC DNA]</scope>
    <source>
        <tissue evidence="2">Muscle</tissue>
    </source>
</reference>
<dbReference type="AlphaFoldDB" id="A0A5B7G9V9"/>
<evidence type="ECO:0000313" key="3">
    <source>
        <dbReference type="Proteomes" id="UP000324222"/>
    </source>
</evidence>
<name>A0A5B7G9V9_PORTR</name>
<evidence type="ECO:0000313" key="2">
    <source>
        <dbReference type="EMBL" id="MPC54399.1"/>
    </source>
</evidence>
<organism evidence="2 3">
    <name type="scientific">Portunus trituberculatus</name>
    <name type="common">Swimming crab</name>
    <name type="synonym">Neptunus trituberculatus</name>
    <dbReference type="NCBI Taxonomy" id="210409"/>
    <lineage>
        <taxon>Eukaryota</taxon>
        <taxon>Metazoa</taxon>
        <taxon>Ecdysozoa</taxon>
        <taxon>Arthropoda</taxon>
        <taxon>Crustacea</taxon>
        <taxon>Multicrustacea</taxon>
        <taxon>Malacostraca</taxon>
        <taxon>Eumalacostraca</taxon>
        <taxon>Eucarida</taxon>
        <taxon>Decapoda</taxon>
        <taxon>Pleocyemata</taxon>
        <taxon>Brachyura</taxon>
        <taxon>Eubrachyura</taxon>
        <taxon>Portunoidea</taxon>
        <taxon>Portunidae</taxon>
        <taxon>Portuninae</taxon>
        <taxon>Portunus</taxon>
    </lineage>
</organism>
<feature type="compositionally biased region" description="Polar residues" evidence="1">
    <location>
        <begin position="38"/>
        <end position="54"/>
    </location>
</feature>
<feature type="compositionally biased region" description="Basic and acidic residues" evidence="1">
    <location>
        <begin position="64"/>
        <end position="79"/>
    </location>
</feature>
<sequence>MEGKGRERIRVKGKVEVAATWIIYLCDINDATPDCNHGNYSTGKKRTPPQNTVQGDGAWLGEAGRGRERRDGRKCREVR</sequence>
<evidence type="ECO:0000256" key="1">
    <source>
        <dbReference type="SAM" id="MobiDB-lite"/>
    </source>
</evidence>